<evidence type="ECO:0000259" key="4">
    <source>
        <dbReference type="Pfam" id="PF23227"/>
    </source>
</evidence>
<dbReference type="GO" id="GO:0005737">
    <property type="term" value="C:cytoplasm"/>
    <property type="evidence" value="ECO:0007669"/>
    <property type="project" value="TreeGrafter"/>
</dbReference>
<dbReference type="InterPro" id="IPR016024">
    <property type="entry name" value="ARM-type_fold"/>
</dbReference>
<dbReference type="Proteomes" id="UP000296049">
    <property type="component" value="Unassembled WGS sequence"/>
</dbReference>
<protein>
    <submittedName>
        <fullName evidence="5">Uncharacterized protein</fullName>
    </submittedName>
</protein>
<gene>
    <name evidence="5" type="ORF">Anapl_09447</name>
</gene>
<evidence type="ECO:0000256" key="2">
    <source>
        <dbReference type="SAM" id="MobiDB-lite"/>
    </source>
</evidence>
<dbReference type="AlphaFoldDB" id="R0KWA1"/>
<accession>R0KWA1</accession>
<name>R0KWA1_ANAPL</name>
<dbReference type="InterPro" id="IPR011989">
    <property type="entry name" value="ARM-like"/>
</dbReference>
<evidence type="ECO:0000313" key="5">
    <source>
        <dbReference type="EMBL" id="EOA97578.1"/>
    </source>
</evidence>
<dbReference type="EMBL" id="KB743649">
    <property type="protein sequence ID" value="EOA97578.1"/>
    <property type="molecule type" value="Genomic_DNA"/>
</dbReference>
<dbReference type="PANTHER" id="PTHR23120">
    <property type="entry name" value="MAESTRO-RELATED HEAT DOMAIN-CONTAINING"/>
    <property type="match status" value="1"/>
</dbReference>
<evidence type="ECO:0000313" key="6">
    <source>
        <dbReference type="Proteomes" id="UP000296049"/>
    </source>
</evidence>
<feature type="region of interest" description="Disordered" evidence="2">
    <location>
        <begin position="58"/>
        <end position="78"/>
    </location>
</feature>
<keyword evidence="6" id="KW-1185">Reference proteome</keyword>
<organism evidence="5 6">
    <name type="scientific">Anas platyrhynchos</name>
    <name type="common">Mallard</name>
    <name type="synonym">Anas boschas</name>
    <dbReference type="NCBI Taxonomy" id="8839"/>
    <lineage>
        <taxon>Eukaryota</taxon>
        <taxon>Metazoa</taxon>
        <taxon>Chordata</taxon>
        <taxon>Craniata</taxon>
        <taxon>Vertebrata</taxon>
        <taxon>Euteleostomi</taxon>
        <taxon>Archelosauria</taxon>
        <taxon>Archosauria</taxon>
        <taxon>Dinosauria</taxon>
        <taxon>Saurischia</taxon>
        <taxon>Theropoda</taxon>
        <taxon>Coelurosauria</taxon>
        <taxon>Aves</taxon>
        <taxon>Neognathae</taxon>
        <taxon>Galloanserae</taxon>
        <taxon>Anseriformes</taxon>
        <taxon>Anatidae</taxon>
        <taxon>Anatinae</taxon>
        <taxon>Anas</taxon>
    </lineage>
</organism>
<keyword evidence="1" id="KW-0677">Repeat</keyword>
<dbReference type="Pfam" id="PF23227">
    <property type="entry name" value="HEAT_MROH2B_C"/>
    <property type="match status" value="1"/>
</dbReference>
<dbReference type="SUPFAM" id="SSF48371">
    <property type="entry name" value="ARM repeat"/>
    <property type="match status" value="1"/>
</dbReference>
<proteinExistence type="predicted"/>
<feature type="domain" description="Maestro-like HEAT-repeats" evidence="3">
    <location>
        <begin position="207"/>
        <end position="282"/>
    </location>
</feature>
<evidence type="ECO:0000256" key="1">
    <source>
        <dbReference type="ARBA" id="ARBA00022737"/>
    </source>
</evidence>
<dbReference type="InterPro" id="IPR055406">
    <property type="entry name" value="HEAT_Maestro"/>
</dbReference>
<dbReference type="Pfam" id="PF21047">
    <property type="entry name" value="HEAT_Maestro"/>
    <property type="match status" value="1"/>
</dbReference>
<feature type="domain" description="Maestro/Maestro-like HEAT-repeats" evidence="4">
    <location>
        <begin position="464"/>
        <end position="644"/>
    </location>
</feature>
<dbReference type="InterPro" id="IPR045206">
    <property type="entry name" value="Maestro_heat-like_prot"/>
</dbReference>
<reference evidence="6" key="1">
    <citation type="journal article" date="2013" name="Nat. Genet.">
        <title>The duck genome and transcriptome provide insight into an avian influenza virus reservoir species.</title>
        <authorList>
            <person name="Huang Y."/>
            <person name="Li Y."/>
            <person name="Burt D.W."/>
            <person name="Chen H."/>
            <person name="Zhang Y."/>
            <person name="Qian W."/>
            <person name="Kim H."/>
            <person name="Gan S."/>
            <person name="Zhao Y."/>
            <person name="Li J."/>
            <person name="Yi K."/>
            <person name="Feng H."/>
            <person name="Zhu P."/>
            <person name="Li B."/>
            <person name="Liu Q."/>
            <person name="Fairley S."/>
            <person name="Magor K.E."/>
            <person name="Du Z."/>
            <person name="Hu X."/>
            <person name="Goodman L."/>
            <person name="Tafer H."/>
            <person name="Vignal A."/>
            <person name="Lee T."/>
            <person name="Kim K.W."/>
            <person name="Sheng Z."/>
            <person name="An Y."/>
            <person name="Searle S."/>
            <person name="Herrero J."/>
            <person name="Groenen M.A."/>
            <person name="Crooijmans R.P."/>
            <person name="Faraut T."/>
            <person name="Cai Q."/>
            <person name="Webster R.G."/>
            <person name="Aldridge J.R."/>
            <person name="Warren W.C."/>
            <person name="Bartschat S."/>
            <person name="Kehr S."/>
            <person name="Marz M."/>
            <person name="Stadler P.F."/>
            <person name="Smith J."/>
            <person name="Kraus R.H."/>
            <person name="Zhao Y."/>
            <person name="Ren L."/>
            <person name="Fei J."/>
            <person name="Morisson M."/>
            <person name="Kaiser P."/>
            <person name="Griffin D.K."/>
            <person name="Rao M."/>
            <person name="Pitel F."/>
            <person name="Wang J."/>
            <person name="Li N."/>
        </authorList>
    </citation>
    <scope>NUCLEOTIDE SEQUENCE [LARGE SCALE GENOMIC DNA]</scope>
</reference>
<evidence type="ECO:0000259" key="3">
    <source>
        <dbReference type="Pfam" id="PF21047"/>
    </source>
</evidence>
<dbReference type="PANTHER" id="PTHR23120:SF42">
    <property type="entry name" value="MAESTRO HEAT-LIKE REPEAT FAMILY MEMBER 3"/>
    <property type="match status" value="1"/>
</dbReference>
<dbReference type="Gene3D" id="1.25.10.10">
    <property type="entry name" value="Leucine-rich Repeat Variant"/>
    <property type="match status" value="1"/>
</dbReference>
<feature type="region of interest" description="Disordered" evidence="2">
    <location>
        <begin position="643"/>
        <end position="684"/>
    </location>
</feature>
<dbReference type="InterPro" id="IPR048465">
    <property type="entry name" value="Maestro-like_HEAT"/>
</dbReference>
<sequence>MDIDTVPADWRGNKECPSFSRCTAEQLTGGAQQAEKEHSQEPGGVQVVCRDGALQQLPAKHHQRHPAPMGEQEEGSRDLPVRWASGKSINCVYISLIQAVVFGELLSLTYLCAPRRKAKRFPSLWWEPLRPDLSSMAGRDPSMPKLAWTEEEEAKVNAPPAQQPYELTEVQVLQAGWDQPEQEQQQHQEQEAIAVELDKRVLHSVIPLHHAPGILRSIYQWLVSNTEQSAQHRLDKSLLELAEEHPHDVVVTLLRCSPACDRAAVTMWRVMVVSSRTKKKVMAELCRVLKDWPFHRTSTSDGDNTDVFALAATRVLWELLRPANYPMEEEMSFSLPLMVLLFQIFASAQQTPEEVETFFRECQQEEGIATSPSRFALLTLKALLCRVGYDMLVLELGKRNVWEMLLHTESHHWAVGLLASAGLPSRGQPPGAGQEALRDTGRARGTSIARGHEQGLFRRGSVINEAKKMEFLLPEIMGILPELEGDVAGNALFVLKNMLKEMTISKANPTALQLAERLPAFFDSESSSTQLQSIHFFRAVMSRLFAAREKEQLKTHVRQSVIPLFFHLHDENQQVAEAAEETLLDAAKFLQRTQLVDLLERKQTWRLGKCLLEDNSLGEHLRQSLPYLQSPQEPLRLEAVTFIGEPEPRGPSVPEGRRRRWPGQQGQRGGDGEISPSSMKPFKA</sequence>